<dbReference type="InterPro" id="IPR017938">
    <property type="entry name" value="Riboflavin_synthase-like_b-brl"/>
</dbReference>
<feature type="domain" description="2Fe-2S ferredoxin-type" evidence="1">
    <location>
        <begin position="3"/>
        <end position="89"/>
    </location>
</feature>
<dbReference type="Proteomes" id="UP000295707">
    <property type="component" value="Unassembled WGS sequence"/>
</dbReference>
<evidence type="ECO:0000313" key="4">
    <source>
        <dbReference type="Proteomes" id="UP000295707"/>
    </source>
</evidence>
<dbReference type="InterPro" id="IPR001041">
    <property type="entry name" value="2Fe-2S_ferredoxin-type"/>
</dbReference>
<dbReference type="Pfam" id="PF00111">
    <property type="entry name" value="Fer2"/>
    <property type="match status" value="1"/>
</dbReference>
<dbReference type="Gene3D" id="3.40.50.80">
    <property type="entry name" value="Nucleotide-binding domain of ferredoxin-NADP reductase (FNR) module"/>
    <property type="match status" value="1"/>
</dbReference>
<dbReference type="InterPro" id="IPR008333">
    <property type="entry name" value="Cbr1-like_FAD-bd_dom"/>
</dbReference>
<dbReference type="AlphaFoldDB" id="A0A4R1H8I3"/>
<sequence length="346" mass="38630">MTFEVKIESSGHRFTTEADETLLDAALRQGVGLPYGCRNGACGSCVATLLSGEVDYPDGRPEVEYKTGQVVICQAHARSNLTIRTREVSANADIIVKTLPCRAEHLKRLSHDVMQVLLKLPETERLQFLAGQYIEFILKDGRRRAFSIANAPHQDEYLELHIRHVPGGSFTGHVFDEMKDRALLRIEGPLGAFYLRENSDRPILMMAGGTGIAPLKGIIDHAQYIGIDRTIHLFWGVSSKRDLYLQDEPQRWKKNSSAFSYTPVLSDPATEDRWEGKTGLVMNTLLEAYPDLANYDIYMSGPPAMIEAATPVFAQHGASLDHMYSDAFEFAQDVLDKIAREEKAAD</sequence>
<dbReference type="InterPro" id="IPR039261">
    <property type="entry name" value="FNR_nucleotide-bd"/>
</dbReference>
<dbReference type="RefSeq" id="WP_132970743.1">
    <property type="nucleotide sequence ID" value="NZ_SMFX01000001.1"/>
</dbReference>
<evidence type="ECO:0000259" key="2">
    <source>
        <dbReference type="PROSITE" id="PS51384"/>
    </source>
</evidence>
<dbReference type="OrthoDB" id="9806195at2"/>
<evidence type="ECO:0000259" key="1">
    <source>
        <dbReference type="PROSITE" id="PS51085"/>
    </source>
</evidence>
<dbReference type="CDD" id="cd00207">
    <property type="entry name" value="fer2"/>
    <property type="match status" value="1"/>
</dbReference>
<dbReference type="SUPFAM" id="SSF52343">
    <property type="entry name" value="Ferredoxin reductase-like, C-terminal NADP-linked domain"/>
    <property type="match status" value="1"/>
</dbReference>
<dbReference type="InterPro" id="IPR006058">
    <property type="entry name" value="2Fe2S_fd_BS"/>
</dbReference>
<protein>
    <submittedName>
        <fullName evidence="3">CDP-4-dehydro-6-deoxyglucose reductase</fullName>
    </submittedName>
</protein>
<dbReference type="PRINTS" id="PR00410">
    <property type="entry name" value="PHEHYDRXLASE"/>
</dbReference>
<dbReference type="GO" id="GO:0016491">
    <property type="term" value="F:oxidoreductase activity"/>
    <property type="evidence" value="ECO:0007669"/>
    <property type="project" value="InterPro"/>
</dbReference>
<accession>A0A4R1H8I3</accession>
<dbReference type="SUPFAM" id="SSF54292">
    <property type="entry name" value="2Fe-2S ferredoxin-like"/>
    <property type="match status" value="1"/>
</dbReference>
<feature type="domain" description="FAD-binding FR-type" evidence="2">
    <location>
        <begin position="96"/>
        <end position="196"/>
    </location>
</feature>
<dbReference type="PROSITE" id="PS51085">
    <property type="entry name" value="2FE2S_FER_2"/>
    <property type="match status" value="1"/>
</dbReference>
<reference evidence="3 4" key="1">
    <citation type="submission" date="2019-03" db="EMBL/GenBank/DDBJ databases">
        <title>Genomic Encyclopedia of Type Strains, Phase IV (KMG-IV): sequencing the most valuable type-strain genomes for metagenomic binning, comparative biology and taxonomic classification.</title>
        <authorList>
            <person name="Goeker M."/>
        </authorList>
    </citation>
    <scope>NUCLEOTIDE SEQUENCE [LARGE SCALE GENOMIC DNA]</scope>
    <source>
        <strain evidence="3 4">DSM 19610</strain>
    </source>
</reference>
<keyword evidence="4" id="KW-1185">Reference proteome</keyword>
<gene>
    <name evidence="3" type="ORF">DFR30_0030</name>
</gene>
<dbReference type="InterPro" id="IPR017927">
    <property type="entry name" value="FAD-bd_FR_type"/>
</dbReference>
<comment type="caution">
    <text evidence="3">The sequence shown here is derived from an EMBL/GenBank/DDBJ whole genome shotgun (WGS) entry which is preliminary data.</text>
</comment>
<dbReference type="PANTHER" id="PTHR47354:SF5">
    <property type="entry name" value="PROTEIN RFBI"/>
    <property type="match status" value="1"/>
</dbReference>
<dbReference type="Gene3D" id="3.10.20.30">
    <property type="match status" value="1"/>
</dbReference>
<dbReference type="InterPro" id="IPR001433">
    <property type="entry name" value="OxRdtase_FAD/NAD-bd"/>
</dbReference>
<dbReference type="CDD" id="cd06189">
    <property type="entry name" value="flavin_oxioreductase"/>
    <property type="match status" value="1"/>
</dbReference>
<dbReference type="PROSITE" id="PS00197">
    <property type="entry name" value="2FE2S_FER_1"/>
    <property type="match status" value="1"/>
</dbReference>
<dbReference type="PANTHER" id="PTHR47354">
    <property type="entry name" value="NADH OXIDOREDUCTASE HCR"/>
    <property type="match status" value="1"/>
</dbReference>
<dbReference type="InterPro" id="IPR050415">
    <property type="entry name" value="MRET"/>
</dbReference>
<dbReference type="SUPFAM" id="SSF63380">
    <property type="entry name" value="Riboflavin synthase domain-like"/>
    <property type="match status" value="1"/>
</dbReference>
<evidence type="ECO:0000313" key="3">
    <source>
        <dbReference type="EMBL" id="TCK16811.1"/>
    </source>
</evidence>
<dbReference type="Pfam" id="PF00970">
    <property type="entry name" value="FAD_binding_6"/>
    <property type="match status" value="1"/>
</dbReference>
<name>A0A4R1H8I3_9GAMM</name>
<dbReference type="Gene3D" id="2.40.30.10">
    <property type="entry name" value="Translation factors"/>
    <property type="match status" value="1"/>
</dbReference>
<organism evidence="3 4">
    <name type="scientific">Thiogranum longum</name>
    <dbReference type="NCBI Taxonomy" id="1537524"/>
    <lineage>
        <taxon>Bacteria</taxon>
        <taxon>Pseudomonadati</taxon>
        <taxon>Pseudomonadota</taxon>
        <taxon>Gammaproteobacteria</taxon>
        <taxon>Chromatiales</taxon>
        <taxon>Ectothiorhodospiraceae</taxon>
        <taxon>Thiogranum</taxon>
    </lineage>
</organism>
<dbReference type="PROSITE" id="PS51384">
    <property type="entry name" value="FAD_FR"/>
    <property type="match status" value="1"/>
</dbReference>
<dbReference type="GO" id="GO:0051537">
    <property type="term" value="F:2 iron, 2 sulfur cluster binding"/>
    <property type="evidence" value="ECO:0007669"/>
    <property type="project" value="InterPro"/>
</dbReference>
<dbReference type="EMBL" id="SMFX01000001">
    <property type="protein sequence ID" value="TCK16811.1"/>
    <property type="molecule type" value="Genomic_DNA"/>
</dbReference>
<dbReference type="Pfam" id="PF00175">
    <property type="entry name" value="NAD_binding_1"/>
    <property type="match status" value="1"/>
</dbReference>
<proteinExistence type="predicted"/>
<dbReference type="InterPro" id="IPR012675">
    <property type="entry name" value="Beta-grasp_dom_sf"/>
</dbReference>
<dbReference type="InterPro" id="IPR036010">
    <property type="entry name" value="2Fe-2S_ferredoxin-like_sf"/>
</dbReference>